<evidence type="ECO:0000313" key="3">
    <source>
        <dbReference type="Proteomes" id="UP000035740"/>
    </source>
</evidence>
<reference evidence="2 3" key="1">
    <citation type="journal article" date="2014" name="Nature">
        <title>The genome of the recently domesticated crop plant sugar beet (Beta vulgaris).</title>
        <authorList>
            <person name="Dohm J.C."/>
            <person name="Minoche A.E."/>
            <person name="Holtgrawe D."/>
            <person name="Capella-Gutierrez S."/>
            <person name="Zakrzewski F."/>
            <person name="Tafer H."/>
            <person name="Rupp O."/>
            <person name="Sorensen T.R."/>
            <person name="Stracke R."/>
            <person name="Reinhardt R."/>
            <person name="Goesmann A."/>
            <person name="Kraft T."/>
            <person name="Schulz B."/>
            <person name="Stadler P.F."/>
            <person name="Schmidt T."/>
            <person name="Gabaldon T."/>
            <person name="Lehrach H."/>
            <person name="Weisshaar B."/>
            <person name="Himmelbauer H."/>
        </authorList>
    </citation>
    <scope>NUCLEOTIDE SEQUENCE [LARGE SCALE GENOMIC DNA]</scope>
    <source>
        <tissue evidence="2">Taproot</tissue>
    </source>
</reference>
<evidence type="ECO:0000313" key="2">
    <source>
        <dbReference type="EMBL" id="KMS98172.1"/>
    </source>
</evidence>
<dbReference type="Pfam" id="PF13650">
    <property type="entry name" value="Asp_protease_2"/>
    <property type="match status" value="1"/>
</dbReference>
<dbReference type="PANTHER" id="PTHR33067">
    <property type="entry name" value="RNA-DIRECTED DNA POLYMERASE-RELATED"/>
    <property type="match status" value="1"/>
</dbReference>
<dbReference type="OrthoDB" id="778454at2759"/>
<dbReference type="EMBL" id="KQ090265">
    <property type="protein sequence ID" value="KMS98172.1"/>
    <property type="molecule type" value="Genomic_DNA"/>
</dbReference>
<dbReference type="SUPFAM" id="SSF50630">
    <property type="entry name" value="Acid proteases"/>
    <property type="match status" value="1"/>
</dbReference>
<dbReference type="Gene3D" id="2.40.70.10">
    <property type="entry name" value="Acid Proteases"/>
    <property type="match status" value="1"/>
</dbReference>
<dbReference type="AlphaFoldDB" id="A0A0J8BDY1"/>
<accession>A0A0J8BDY1</accession>
<evidence type="ECO:0000256" key="1">
    <source>
        <dbReference type="SAM" id="MobiDB-lite"/>
    </source>
</evidence>
<name>A0A0J8BDY1_BETVV</name>
<dbReference type="Proteomes" id="UP000035740">
    <property type="component" value="Unassembled WGS sequence"/>
</dbReference>
<gene>
    <name evidence="2" type="ORF">BVRB_4g095000</name>
</gene>
<dbReference type="Gramene" id="KMS98172">
    <property type="protein sequence ID" value="KMS98172"/>
    <property type="gene ID" value="BVRB_4g095000"/>
</dbReference>
<dbReference type="InterPro" id="IPR021109">
    <property type="entry name" value="Peptidase_aspartic_dom_sf"/>
</dbReference>
<dbReference type="PANTHER" id="PTHR33067:SF15">
    <property type="entry name" value="RNA-DIRECTED DNA POLYMERASE"/>
    <property type="match status" value="1"/>
</dbReference>
<proteinExistence type="predicted"/>
<dbReference type="CDD" id="cd00303">
    <property type="entry name" value="retropepsin_like"/>
    <property type="match status" value="1"/>
</dbReference>
<protein>
    <submittedName>
        <fullName evidence="2">Uncharacterized protein</fullName>
    </submittedName>
</protein>
<keyword evidence="3" id="KW-1185">Reference proteome</keyword>
<sequence>MFAIPCVIGNTTFPRAMLDLGASINVIPYSLYESLKLGTLHETGVVIQLADRSNAYPKGIVEDVFVKVDKLIFPADFYVLDMEHDKHATPILLGRPFLKTARTKIDVHSGCLTMEFDGSLVEFNIYDSMKFPRDDHSCYSIDVIDSYSQDVFDIGGEDSLQVALEHSLEGNDVKYVLSANLQETVQALEEHVTFPLVPSFVGPLPLTIPPGKLLPSILQAPVVELKSLPEHLKYAFLGDGDTLPVIISSKLSQEQERKLIEKKEVGIVIKEFVSMKMSSVIPTVHGKGKGKALVYASAPQYGIVSDSDDDTENMAVPPMLPSSGAFQAALLDVSSKDVGEGVGCDFAPSNGTDIELSPIPLQVVYPGEFYQGNQFGPLVQLDEQQFGGYSIFESDVDNDTMILHDDDKICEAFPVQHESSFHSIDSASSIVRHISALGVEQDPPMEPTSLSSAAKRRKGNSEDDSASSGLKRAKP</sequence>
<feature type="region of interest" description="Disordered" evidence="1">
    <location>
        <begin position="437"/>
        <end position="475"/>
    </location>
</feature>
<organism evidence="2 3">
    <name type="scientific">Beta vulgaris subsp. vulgaris</name>
    <name type="common">Beet</name>
    <dbReference type="NCBI Taxonomy" id="3555"/>
    <lineage>
        <taxon>Eukaryota</taxon>
        <taxon>Viridiplantae</taxon>
        <taxon>Streptophyta</taxon>
        <taxon>Embryophyta</taxon>
        <taxon>Tracheophyta</taxon>
        <taxon>Spermatophyta</taxon>
        <taxon>Magnoliopsida</taxon>
        <taxon>eudicotyledons</taxon>
        <taxon>Gunneridae</taxon>
        <taxon>Pentapetalae</taxon>
        <taxon>Caryophyllales</taxon>
        <taxon>Chenopodiaceae</taxon>
        <taxon>Betoideae</taxon>
        <taxon>Beta</taxon>
    </lineage>
</organism>
<dbReference type="eggNOG" id="KOG0017">
    <property type="taxonomic scope" value="Eukaryota"/>
</dbReference>